<dbReference type="InterPro" id="IPR006558">
    <property type="entry name" value="LamG-like"/>
</dbReference>
<evidence type="ECO:0000259" key="3">
    <source>
        <dbReference type="SMART" id="SM00560"/>
    </source>
</evidence>
<name>A0A381ZFM2_9ZZZZ</name>
<evidence type="ECO:0000313" key="4">
    <source>
        <dbReference type="EMBL" id="SVA87547.1"/>
    </source>
</evidence>
<evidence type="ECO:0000256" key="2">
    <source>
        <dbReference type="ARBA" id="ARBA00023157"/>
    </source>
</evidence>
<dbReference type="SUPFAM" id="SSF49899">
    <property type="entry name" value="Concanavalin A-like lectins/glucanases"/>
    <property type="match status" value="1"/>
</dbReference>
<dbReference type="Gene3D" id="2.60.120.200">
    <property type="match status" value="1"/>
</dbReference>
<protein>
    <recommendedName>
        <fullName evidence="3">LamG-like jellyroll fold domain-containing protein</fullName>
    </recommendedName>
</protein>
<evidence type="ECO:0000256" key="1">
    <source>
        <dbReference type="ARBA" id="ARBA00022729"/>
    </source>
</evidence>
<dbReference type="EMBL" id="UINC01020975">
    <property type="protein sequence ID" value="SVA87547.1"/>
    <property type="molecule type" value="Genomic_DNA"/>
</dbReference>
<sequence>MLPALITGQILYQENFDAGNWPADWTHEGNWVITSSQNSAHEGNDTPPAAVFEWSPQQYDFDQSMITPLIDVGDNDGVLVEFYFALDFYQAQELNGLRISYNGGAGWIEVLNYAIGPGLAIQDNPWSSMESFSAAITGSSDLQLKWSAYGTNSWAIDAWIVDNIKVLALPKLTSVTIESANEDPATATAETNIWLNFTANSDFTGDPYVQINGNACNVDNLGGMNWVAYYTVQSSDPDGPLQFTIDFTDANGIDGQTVKQTTDGSNVIVDNSDPPSFSVGAVTSTGGTVAANIWNSTNTAIQLEVNVPQDSAVASFNYYQGNSLQFDGANDEVSIPGLAAYQATNALTVESWVKPGVAPADYDGFLSYAMDAGGTQAGFGFAFYLTGWKFFLKTTTNSINYASMAGTQMPVGQWSHMAATYDGSEVKLYRNGALVDSADAMGNVQWSGAPAEMVLGNFPKDGTGHFFEGNIDEVRLWNVVRTKDQIKASREINLTGEETGLVGYWRIDEDSGASTADSTAAANHASINGATWSVQDSPIEFQTPVYDTGVIVGSAYQLRGRIGINNFEVIGEKDTITASDFNAGTKIVSAPESVFEALTGFAHGDTAQLSALLFDVAGNFSLGDTSTTNTAIDLQANNPNPVSITSNNTFTHLAKTGDVITIAMTYDEDVDLPAVTVEG</sequence>
<accession>A0A381ZFM2</accession>
<dbReference type="Pfam" id="PF13385">
    <property type="entry name" value="Laminin_G_3"/>
    <property type="match status" value="1"/>
</dbReference>
<dbReference type="SMART" id="SM00560">
    <property type="entry name" value="LamGL"/>
    <property type="match status" value="1"/>
</dbReference>
<dbReference type="InterPro" id="IPR013320">
    <property type="entry name" value="ConA-like_dom_sf"/>
</dbReference>
<reference evidence="4" key="1">
    <citation type="submission" date="2018-05" db="EMBL/GenBank/DDBJ databases">
        <authorList>
            <person name="Lanie J.A."/>
            <person name="Ng W.-L."/>
            <person name="Kazmierczak K.M."/>
            <person name="Andrzejewski T.M."/>
            <person name="Davidsen T.M."/>
            <person name="Wayne K.J."/>
            <person name="Tettelin H."/>
            <person name="Glass J.I."/>
            <person name="Rusch D."/>
            <person name="Podicherti R."/>
            <person name="Tsui H.-C.T."/>
            <person name="Winkler M.E."/>
        </authorList>
    </citation>
    <scope>NUCLEOTIDE SEQUENCE</scope>
</reference>
<keyword evidence="2" id="KW-1015">Disulfide bond</keyword>
<proteinExistence type="predicted"/>
<dbReference type="Gene3D" id="2.60.120.260">
    <property type="entry name" value="Galactose-binding domain-like"/>
    <property type="match status" value="1"/>
</dbReference>
<organism evidence="4">
    <name type="scientific">marine metagenome</name>
    <dbReference type="NCBI Taxonomy" id="408172"/>
    <lineage>
        <taxon>unclassified sequences</taxon>
        <taxon>metagenomes</taxon>
        <taxon>ecological metagenomes</taxon>
    </lineage>
</organism>
<keyword evidence="1" id="KW-0732">Signal</keyword>
<feature type="non-terminal residue" evidence="4">
    <location>
        <position position="679"/>
    </location>
</feature>
<dbReference type="AlphaFoldDB" id="A0A381ZFM2"/>
<gene>
    <name evidence="4" type="ORF">METZ01_LOCUS140401</name>
</gene>
<feature type="domain" description="LamG-like jellyroll fold" evidence="3">
    <location>
        <begin position="345"/>
        <end position="484"/>
    </location>
</feature>